<keyword evidence="1" id="KW-0732">Signal</keyword>
<name>A0ABZ1C544_9BACT</name>
<protein>
    <recommendedName>
        <fullName evidence="4">Transporter</fullName>
    </recommendedName>
</protein>
<evidence type="ECO:0000313" key="3">
    <source>
        <dbReference type="Proteomes" id="UP000738431"/>
    </source>
</evidence>
<feature type="signal peptide" evidence="1">
    <location>
        <begin position="1"/>
        <end position="26"/>
    </location>
</feature>
<sequence length="303" mass="33772">MTPPRLLRHRGCYLSLLALVPGLALAGSGPDGANGGAVADEEVQIKGVFDTELPRTERKHYLRLIVHPHFGDLHRKDHLRAPVGVRYGLTENWEVSAAVEGYFSHGLGGIDPFAEAGLSELQFGTKYRPDWTLLAGWEMALGLDYSHPLDHPPVELTDGLEHMKPYVTFARDFPDWHGVRWFWGTGVDYVSTTSVAGRLEKNEFGQSANTFTTGFVLPREGHAYTFETTWATNALMGDGDRNLNRITARPGFVLELPDSWTFGSKGNWVMGVATPVTWGPDGWEFGLSVKFRGNFDLKKMLRR</sequence>
<evidence type="ECO:0000256" key="1">
    <source>
        <dbReference type="SAM" id="SignalP"/>
    </source>
</evidence>
<evidence type="ECO:0008006" key="4">
    <source>
        <dbReference type="Google" id="ProtNLM"/>
    </source>
</evidence>
<dbReference type="RefSeq" id="WP_221031388.1">
    <property type="nucleotide sequence ID" value="NZ_CP139781.1"/>
</dbReference>
<accession>A0ABZ1C544</accession>
<dbReference type="EMBL" id="CP139781">
    <property type="protein sequence ID" value="WRQ86467.1"/>
    <property type="molecule type" value="Genomic_DNA"/>
</dbReference>
<feature type="chain" id="PRO_5046763357" description="Transporter" evidence="1">
    <location>
        <begin position="27"/>
        <end position="303"/>
    </location>
</feature>
<organism evidence="2 3">
    <name type="scientific">Actomonas aquatica</name>
    <dbReference type="NCBI Taxonomy" id="2866162"/>
    <lineage>
        <taxon>Bacteria</taxon>
        <taxon>Pseudomonadati</taxon>
        <taxon>Verrucomicrobiota</taxon>
        <taxon>Opitutia</taxon>
        <taxon>Opitutales</taxon>
        <taxon>Opitutaceae</taxon>
        <taxon>Actomonas</taxon>
    </lineage>
</organism>
<evidence type="ECO:0000313" key="2">
    <source>
        <dbReference type="EMBL" id="WRQ86467.1"/>
    </source>
</evidence>
<gene>
    <name evidence="2" type="ORF">K1X11_016750</name>
</gene>
<proteinExistence type="predicted"/>
<keyword evidence="3" id="KW-1185">Reference proteome</keyword>
<reference evidence="2 3" key="1">
    <citation type="submission" date="2023-12" db="EMBL/GenBank/DDBJ databases">
        <title>Description of an unclassified Opitutus bacterium of Verrucomicrobiota.</title>
        <authorList>
            <person name="Zhang D.-F."/>
        </authorList>
    </citation>
    <scope>NUCLEOTIDE SEQUENCE [LARGE SCALE GENOMIC DNA]</scope>
    <source>
        <strain evidence="2 3">WL0086</strain>
    </source>
</reference>
<dbReference type="Proteomes" id="UP000738431">
    <property type="component" value="Chromosome"/>
</dbReference>